<dbReference type="EMBL" id="MT144973">
    <property type="protein sequence ID" value="QJI02075.1"/>
    <property type="molecule type" value="Genomic_DNA"/>
</dbReference>
<proteinExistence type="predicted"/>
<dbReference type="EMBL" id="MT142980">
    <property type="protein sequence ID" value="QJA91332.1"/>
    <property type="molecule type" value="Genomic_DNA"/>
</dbReference>
<reference evidence="1" key="1">
    <citation type="submission" date="2020-03" db="EMBL/GenBank/DDBJ databases">
        <title>The deep terrestrial virosphere.</title>
        <authorList>
            <person name="Holmfeldt K."/>
            <person name="Nilsson E."/>
            <person name="Simone D."/>
            <person name="Lopez-Fernandez M."/>
            <person name="Wu X."/>
            <person name="de Brujin I."/>
            <person name="Lundin D."/>
            <person name="Andersson A."/>
            <person name="Bertilsson S."/>
            <person name="Dopson M."/>
        </authorList>
    </citation>
    <scope>NUCLEOTIDE SEQUENCE</scope>
    <source>
        <strain evidence="2">MM415A01183</strain>
        <strain evidence="3">MM415B03397</strain>
        <strain evidence="1">TM448A03014</strain>
        <strain evidence="4">TM448B02918</strain>
    </source>
</reference>
<organism evidence="1">
    <name type="scientific">viral metagenome</name>
    <dbReference type="NCBI Taxonomy" id="1070528"/>
    <lineage>
        <taxon>unclassified sequences</taxon>
        <taxon>metagenomes</taxon>
        <taxon>organismal metagenomes</taxon>
    </lineage>
</organism>
<dbReference type="EMBL" id="MT144368">
    <property type="protein sequence ID" value="QJA52792.1"/>
    <property type="molecule type" value="Genomic_DNA"/>
</dbReference>
<evidence type="ECO:0000313" key="4">
    <source>
        <dbReference type="EMBL" id="QJI02075.1"/>
    </source>
</evidence>
<evidence type="ECO:0000313" key="1">
    <source>
        <dbReference type="EMBL" id="QJA52792.1"/>
    </source>
</evidence>
<protein>
    <submittedName>
        <fullName evidence="1">Uncharacterized protein</fullName>
    </submittedName>
</protein>
<dbReference type="AlphaFoldDB" id="A0A6H1ZZA8"/>
<dbReference type="EMBL" id="MT142310">
    <property type="protein sequence ID" value="QJA77920.1"/>
    <property type="molecule type" value="Genomic_DNA"/>
</dbReference>
<name>A0A6H1ZZA8_9ZZZZ</name>
<evidence type="ECO:0000313" key="2">
    <source>
        <dbReference type="EMBL" id="QJA77920.1"/>
    </source>
</evidence>
<gene>
    <name evidence="2" type="ORF">MM415A01183_0006</name>
    <name evidence="3" type="ORF">MM415B03397_0005</name>
    <name evidence="1" type="ORF">TM448A03014_0013</name>
    <name evidence="4" type="ORF">TM448B02918_0005</name>
</gene>
<evidence type="ECO:0000313" key="3">
    <source>
        <dbReference type="EMBL" id="QJA91332.1"/>
    </source>
</evidence>
<sequence length="93" mass="10700">MPIGAENRFAEMGITMGGKMDIEEIEKWRSESARWLDEYFKCGIIKIRGDARYHDRIKKLCDFLLSDKRHAAVSDQTTSPTWKYESGGGSILR</sequence>
<accession>A0A6H1ZZA8</accession>